<dbReference type="Pfam" id="PF04969">
    <property type="entry name" value="CS"/>
    <property type="match status" value="1"/>
</dbReference>
<evidence type="ECO:0000313" key="7">
    <source>
        <dbReference type="Proteomes" id="UP000765509"/>
    </source>
</evidence>
<sequence>MVHRIRINLWGVNARSNSTTSIRAFPTTSVTRRQLDRDRLTNDSSIFFHSSLLQIPSLNGYILTMKTCTRHGCGKPFDPDDNRGAECVFHPGHPVFHEGLKSWSCCKEKNKPVMEFDQFTKIQGCATGIHSLETLKPSAPPPSVQKGVVGLNGKETYAQGGVAIPKSSAPNSTHQTTSDVFQPIHTQDVPKLQPPPPKLDPEDDENSIVPVGSRCKRLACCQIWSGSENSKRGELNKEECLYHPGTPIFHEGSKGYSCCKRRVLDFDDFLKLPGCKRGSHLYLGSNKANSNEEEIVQCRFDYYQTPTSVIVSIFGKNASKETSLIKFDGCTMEVDLRLPSNKRFSKNFALFGEIDPEKSSYKILSTKCEIVLFKSDGRSWSNLEQGDAFSGTVTFGVGGRTAFFNLKTFTRVLIIFGEGNATRLC</sequence>
<dbReference type="OrthoDB" id="1898560at2759"/>
<evidence type="ECO:0008006" key="8">
    <source>
        <dbReference type="Google" id="ProtNLM"/>
    </source>
</evidence>
<dbReference type="InterPro" id="IPR008978">
    <property type="entry name" value="HSP20-like_chaperone"/>
</dbReference>
<dbReference type="InterPro" id="IPR039790">
    <property type="entry name" value="CHRD1"/>
</dbReference>
<feature type="domain" description="CHORD" evidence="5">
    <location>
        <begin position="215"/>
        <end position="280"/>
    </location>
</feature>
<dbReference type="Proteomes" id="UP000765509">
    <property type="component" value="Unassembled WGS sequence"/>
</dbReference>
<feature type="domain" description="CHORD" evidence="5">
    <location>
        <begin position="68"/>
        <end position="130"/>
    </location>
</feature>
<name>A0A9Q3E077_9BASI</name>
<keyword evidence="7" id="KW-1185">Reference proteome</keyword>
<evidence type="ECO:0000256" key="3">
    <source>
        <dbReference type="ARBA" id="ARBA00022833"/>
    </source>
</evidence>
<dbReference type="InterPro" id="IPR007052">
    <property type="entry name" value="CS_dom"/>
</dbReference>
<comment type="caution">
    <text evidence="6">The sequence shown here is derived from an EMBL/GenBank/DDBJ whole genome shotgun (WGS) entry which is preliminary data.</text>
</comment>
<dbReference type="PANTHER" id="PTHR46983">
    <property type="entry name" value="CYSTEINE AND HISTIDINE-RICH DOMAIN-CONTAINING PROTEIN 1"/>
    <property type="match status" value="1"/>
</dbReference>
<dbReference type="PROSITE" id="PS51203">
    <property type="entry name" value="CS"/>
    <property type="match status" value="1"/>
</dbReference>
<dbReference type="Gene3D" id="4.10.1130.20">
    <property type="match status" value="2"/>
</dbReference>
<organism evidence="6 7">
    <name type="scientific">Austropuccinia psidii MF-1</name>
    <dbReference type="NCBI Taxonomy" id="1389203"/>
    <lineage>
        <taxon>Eukaryota</taxon>
        <taxon>Fungi</taxon>
        <taxon>Dikarya</taxon>
        <taxon>Basidiomycota</taxon>
        <taxon>Pucciniomycotina</taxon>
        <taxon>Pucciniomycetes</taxon>
        <taxon>Pucciniales</taxon>
        <taxon>Sphaerophragmiaceae</taxon>
        <taxon>Austropuccinia</taxon>
    </lineage>
</organism>
<dbReference type="Gene3D" id="2.60.40.790">
    <property type="match status" value="1"/>
</dbReference>
<dbReference type="InterPro" id="IPR007051">
    <property type="entry name" value="CHORD_dom"/>
</dbReference>
<evidence type="ECO:0000256" key="1">
    <source>
        <dbReference type="ARBA" id="ARBA00022723"/>
    </source>
</evidence>
<dbReference type="PROSITE" id="PS51401">
    <property type="entry name" value="CHORD"/>
    <property type="match status" value="2"/>
</dbReference>
<dbReference type="EMBL" id="AVOT02022128">
    <property type="protein sequence ID" value="MBW0511323.1"/>
    <property type="molecule type" value="Genomic_DNA"/>
</dbReference>
<evidence type="ECO:0000259" key="5">
    <source>
        <dbReference type="PROSITE" id="PS51401"/>
    </source>
</evidence>
<dbReference type="Pfam" id="PF04968">
    <property type="entry name" value="CHORD"/>
    <property type="match status" value="2"/>
</dbReference>
<dbReference type="AlphaFoldDB" id="A0A9Q3E077"/>
<reference evidence="6" key="1">
    <citation type="submission" date="2021-03" db="EMBL/GenBank/DDBJ databases">
        <title>Draft genome sequence of rust myrtle Austropuccinia psidii MF-1, a brazilian biotype.</title>
        <authorList>
            <person name="Quecine M.C."/>
            <person name="Pachon D.M.R."/>
            <person name="Bonatelli M.L."/>
            <person name="Correr F.H."/>
            <person name="Franceschini L.M."/>
            <person name="Leite T.F."/>
            <person name="Margarido G.R.A."/>
            <person name="Almeida C.A."/>
            <person name="Ferrarezi J.A."/>
            <person name="Labate C.A."/>
        </authorList>
    </citation>
    <scope>NUCLEOTIDE SEQUENCE</scope>
    <source>
        <strain evidence="6">MF-1</strain>
    </source>
</reference>
<keyword evidence="1" id="KW-0479">Metal-binding</keyword>
<proteinExistence type="predicted"/>
<evidence type="ECO:0000256" key="2">
    <source>
        <dbReference type="ARBA" id="ARBA00022737"/>
    </source>
</evidence>
<dbReference type="GO" id="GO:0046872">
    <property type="term" value="F:metal ion binding"/>
    <property type="evidence" value="ECO:0007669"/>
    <property type="project" value="UniProtKB-KW"/>
</dbReference>
<evidence type="ECO:0000313" key="6">
    <source>
        <dbReference type="EMBL" id="MBW0511323.1"/>
    </source>
</evidence>
<dbReference type="SUPFAM" id="SSF49764">
    <property type="entry name" value="HSP20-like chaperones"/>
    <property type="match status" value="1"/>
</dbReference>
<dbReference type="PANTHER" id="PTHR46983:SF3">
    <property type="entry name" value="CHPADIPLOID STATE MAINTENANCE PROTEIN CHPA"/>
    <property type="match status" value="1"/>
</dbReference>
<feature type="domain" description="CS" evidence="4">
    <location>
        <begin position="295"/>
        <end position="384"/>
    </location>
</feature>
<evidence type="ECO:0000259" key="4">
    <source>
        <dbReference type="PROSITE" id="PS51203"/>
    </source>
</evidence>
<keyword evidence="3" id="KW-0862">Zinc</keyword>
<protein>
    <recommendedName>
        <fullName evidence="8">Cysteine and histidine-rich domain-containing protein 1</fullName>
    </recommendedName>
</protein>
<gene>
    <name evidence="6" type="ORF">O181_051038</name>
</gene>
<accession>A0A9Q3E077</accession>
<keyword evidence="2" id="KW-0677">Repeat</keyword>
<dbReference type="CDD" id="cd06466">
    <property type="entry name" value="p23_CS_SGT1_like"/>
    <property type="match status" value="1"/>
</dbReference>